<sequence>MRIVGECDITPWETNSTLTRFGISGTDIGAAWDNGTGQTLMAFGDTFGNCADAGHQWRHNVLLRTDDTDLSDGLSIADGVPGDITSGASVAADQPRLARQMIGAIGWDSVEVTTIPTTGVEIGGKQYLNYMSVRKWGAPGQWDTNFSAIAVSDDNGQTWVTDPGTLRINVGATIPTPGDAPTINANNAKFQQAAYVKGHGDDDGWIYQFGTPNGRSGAAYLARFRPADVLDLDRYQYWTGTDWATSIDALATASHAWVVGAPVSELSVAWSERLRKYVMLQSPPLGLQMRTADHPEGPWSSPTTLVRPTYGIYAPMMLPQSPALLGTGRELYFHGSLWNDYNVVLMRTTLR</sequence>
<organism evidence="2 3">
    <name type="scientific">Gordonia hydrophobica</name>
    <dbReference type="NCBI Taxonomy" id="40516"/>
    <lineage>
        <taxon>Bacteria</taxon>
        <taxon>Bacillati</taxon>
        <taxon>Actinomycetota</taxon>
        <taxon>Actinomycetes</taxon>
        <taxon>Mycobacteriales</taxon>
        <taxon>Gordoniaceae</taxon>
        <taxon>Gordonia</taxon>
    </lineage>
</organism>
<gene>
    <name evidence="2" type="ORF">RVF87_03500</name>
</gene>
<protein>
    <submittedName>
        <fullName evidence="2">DUF4185 domain-containing protein</fullName>
    </submittedName>
</protein>
<proteinExistence type="predicted"/>
<evidence type="ECO:0000259" key="1">
    <source>
        <dbReference type="Pfam" id="PF13810"/>
    </source>
</evidence>
<keyword evidence="3" id="KW-1185">Reference proteome</keyword>
<reference evidence="2 3" key="1">
    <citation type="journal article" date="2023" name="Virus Evol.">
        <title>Computational host range prediction-The good, the bad, and the ugly.</title>
        <authorList>
            <person name="Howell A.A."/>
            <person name="Versoza C.J."/>
            <person name="Pfeifer S.P."/>
        </authorList>
    </citation>
    <scope>NUCLEOTIDE SEQUENCE [LARGE SCALE GENOMIC DNA]</scope>
    <source>
        <strain evidence="2 3">1610/1b</strain>
    </source>
</reference>
<evidence type="ECO:0000313" key="3">
    <source>
        <dbReference type="Proteomes" id="UP001479933"/>
    </source>
</evidence>
<accession>A0ABZ2U361</accession>
<evidence type="ECO:0000313" key="2">
    <source>
        <dbReference type="EMBL" id="WYY08158.1"/>
    </source>
</evidence>
<dbReference type="Proteomes" id="UP001479933">
    <property type="component" value="Chromosome"/>
</dbReference>
<name>A0ABZ2U361_9ACTN</name>
<dbReference type="EMBL" id="CP136137">
    <property type="protein sequence ID" value="WYY08158.1"/>
    <property type="molecule type" value="Genomic_DNA"/>
</dbReference>
<dbReference type="RefSeq" id="WP_239588758.1">
    <property type="nucleotide sequence ID" value="NZ_CP136137.1"/>
</dbReference>
<feature type="domain" description="DUF4185" evidence="1">
    <location>
        <begin position="14"/>
        <end position="347"/>
    </location>
</feature>
<dbReference type="Pfam" id="PF13810">
    <property type="entry name" value="DUF4185"/>
    <property type="match status" value="1"/>
</dbReference>
<dbReference type="InterPro" id="IPR025442">
    <property type="entry name" value="DUF4185"/>
</dbReference>